<organism evidence="3 4">
    <name type="scientific">Cyanobium gracile UHCC 0281</name>
    <dbReference type="NCBI Taxonomy" id="3110309"/>
    <lineage>
        <taxon>Bacteria</taxon>
        <taxon>Bacillati</taxon>
        <taxon>Cyanobacteriota</taxon>
        <taxon>Cyanophyceae</taxon>
        <taxon>Synechococcales</taxon>
        <taxon>Prochlorococcaceae</taxon>
        <taxon>Cyanobium</taxon>
    </lineage>
</organism>
<feature type="domain" description="CHAD" evidence="2">
    <location>
        <begin position="8"/>
        <end position="290"/>
    </location>
</feature>
<dbReference type="Pfam" id="PF05235">
    <property type="entry name" value="CHAD"/>
    <property type="match status" value="1"/>
</dbReference>
<evidence type="ECO:0000256" key="1">
    <source>
        <dbReference type="SAM" id="MobiDB-lite"/>
    </source>
</evidence>
<comment type="caution">
    <text evidence="3">The sequence shown here is derived from an EMBL/GenBank/DDBJ whole genome shotgun (WGS) entry which is preliminary data.</text>
</comment>
<dbReference type="PANTHER" id="PTHR39339:SF1">
    <property type="entry name" value="CHAD DOMAIN-CONTAINING PROTEIN"/>
    <property type="match status" value="1"/>
</dbReference>
<feature type="region of interest" description="Disordered" evidence="1">
    <location>
        <begin position="300"/>
        <end position="323"/>
    </location>
</feature>
<dbReference type="InterPro" id="IPR038186">
    <property type="entry name" value="CHAD_dom_sf"/>
</dbReference>
<dbReference type="PANTHER" id="PTHR39339">
    <property type="entry name" value="SLR1444 PROTEIN"/>
    <property type="match status" value="1"/>
</dbReference>
<dbReference type="SMART" id="SM00880">
    <property type="entry name" value="CHAD"/>
    <property type="match status" value="1"/>
</dbReference>
<keyword evidence="4" id="KW-1185">Reference proteome</keyword>
<dbReference type="EMBL" id="JAYGHY010000005">
    <property type="protein sequence ID" value="MEA5441449.1"/>
    <property type="molecule type" value="Genomic_DNA"/>
</dbReference>
<evidence type="ECO:0000259" key="2">
    <source>
        <dbReference type="PROSITE" id="PS51708"/>
    </source>
</evidence>
<sequence length="323" mass="36586">MASPHDDHASSNGAFAVDLIARFTDKLVSLQGPVLADSDPEPLHQMRVALRRLRTCLHQFAPALQLPKAVADPRLAKTVRRLGMARDLDVLKERLEKDLMPELPEAERKALKPVLKQLRRERALAYEQVVSTLQSGGYLKLLSQLQGWLRHPDLTPLGELPLLGWTLEWQTPMIAGLFQHPGWFILEQQGDMERVHDLRKRLKTARYGLENLGAVTGSRCRHWVVELRDLQELLGELNDLHVLERAIDDQLPSGLARSLPALEALLHRRAQGCWEQWRHRADGLMLPERRRSLSTALWMERHSDSPSGSHPESDLSALALPSS</sequence>
<dbReference type="RefSeq" id="WP_323355587.1">
    <property type="nucleotide sequence ID" value="NZ_JAYGHY010000005.1"/>
</dbReference>
<protein>
    <submittedName>
        <fullName evidence="3">CHAD domain-containing protein</fullName>
    </submittedName>
</protein>
<accession>A0ABU5SSG4</accession>
<dbReference type="PROSITE" id="PS51708">
    <property type="entry name" value="CHAD"/>
    <property type="match status" value="1"/>
</dbReference>
<dbReference type="Proteomes" id="UP001302329">
    <property type="component" value="Unassembled WGS sequence"/>
</dbReference>
<proteinExistence type="predicted"/>
<evidence type="ECO:0000313" key="3">
    <source>
        <dbReference type="EMBL" id="MEA5441449.1"/>
    </source>
</evidence>
<dbReference type="Gene3D" id="1.40.20.10">
    <property type="entry name" value="CHAD domain"/>
    <property type="match status" value="1"/>
</dbReference>
<evidence type="ECO:0000313" key="4">
    <source>
        <dbReference type="Proteomes" id="UP001302329"/>
    </source>
</evidence>
<reference evidence="3 4" key="1">
    <citation type="submission" date="2023-12" db="EMBL/GenBank/DDBJ databases">
        <title>Baltic Sea Cyanobacteria.</title>
        <authorList>
            <person name="Delbaje E."/>
            <person name="Fewer D.P."/>
            <person name="Shishido T.K."/>
        </authorList>
    </citation>
    <scope>NUCLEOTIDE SEQUENCE [LARGE SCALE GENOMIC DNA]</scope>
    <source>
        <strain evidence="3 4">UHCC 0281</strain>
    </source>
</reference>
<gene>
    <name evidence="3" type="ORF">VB739_02675</name>
</gene>
<name>A0ABU5SSG4_9CYAN</name>
<dbReference type="InterPro" id="IPR007899">
    <property type="entry name" value="CHAD_dom"/>
</dbReference>